<gene>
    <name evidence="3" type="ORF">PR001_g14720</name>
    <name evidence="4" type="ORF">PR002_g13596</name>
</gene>
<protein>
    <recommendedName>
        <fullName evidence="7">BAR domain-containing protein</fullName>
    </recommendedName>
</protein>
<dbReference type="AlphaFoldDB" id="A0A6A3L9T5"/>
<evidence type="ECO:0000256" key="1">
    <source>
        <dbReference type="SAM" id="Coils"/>
    </source>
</evidence>
<comment type="caution">
    <text evidence="3">The sequence shown here is derived from an EMBL/GenBank/DDBJ whole genome shotgun (WGS) entry which is preliminary data.</text>
</comment>
<dbReference type="EMBL" id="QXFU01000905">
    <property type="protein sequence ID" value="KAE9016684.1"/>
    <property type="molecule type" value="Genomic_DNA"/>
</dbReference>
<evidence type="ECO:0000313" key="5">
    <source>
        <dbReference type="Proteomes" id="UP000429607"/>
    </source>
</evidence>
<accession>A0A6A3L9T5</accession>
<sequence length="289" mass="31392">MTALKAAVTKAAMQEAPKSSALPAAPKPPAPPATPKSPATEATTKSTAAQAAPPATPKSTATETTTQSIAAPAVMSVSSDDEEGSLFNSALEDDHETKRSNPDTSLKAAYKEIKLKKDSFEKAGREYKAAKENLVMNEMALQQTNDDEKKSQQARVQANEVLVDTVRITWWGEFHLYTVARMTKAADNAFVAAREAVKKRERCSRLLKREEKNLSKSTASLAAAQAEFEAAKVCEEDALELKEILVRPVFAMTKDIASKGKSVNTPLYHAARQVFEEVMPAVIGFYDDK</sequence>
<feature type="compositionally biased region" description="Pro residues" evidence="2">
    <location>
        <begin position="25"/>
        <end position="35"/>
    </location>
</feature>
<feature type="compositionally biased region" description="Low complexity" evidence="2">
    <location>
        <begin position="36"/>
        <end position="71"/>
    </location>
</feature>
<organism evidence="3 5">
    <name type="scientific">Phytophthora rubi</name>
    <dbReference type="NCBI Taxonomy" id="129364"/>
    <lineage>
        <taxon>Eukaryota</taxon>
        <taxon>Sar</taxon>
        <taxon>Stramenopiles</taxon>
        <taxon>Oomycota</taxon>
        <taxon>Peronosporomycetes</taxon>
        <taxon>Peronosporales</taxon>
        <taxon>Peronosporaceae</taxon>
        <taxon>Phytophthora</taxon>
    </lineage>
</organism>
<feature type="coiled-coil region" evidence="1">
    <location>
        <begin position="193"/>
        <end position="227"/>
    </location>
</feature>
<evidence type="ECO:0000313" key="4">
    <source>
        <dbReference type="EMBL" id="KAE9016684.1"/>
    </source>
</evidence>
<dbReference type="Proteomes" id="UP000435112">
    <property type="component" value="Unassembled WGS sequence"/>
</dbReference>
<evidence type="ECO:0000313" key="3">
    <source>
        <dbReference type="EMBL" id="KAE9016171.1"/>
    </source>
</evidence>
<evidence type="ECO:0000313" key="6">
    <source>
        <dbReference type="Proteomes" id="UP000435112"/>
    </source>
</evidence>
<feature type="region of interest" description="Disordered" evidence="2">
    <location>
        <begin position="1"/>
        <end position="105"/>
    </location>
</feature>
<proteinExistence type="predicted"/>
<keyword evidence="1" id="KW-0175">Coiled coil</keyword>
<reference evidence="5 6" key="1">
    <citation type="submission" date="2018-09" db="EMBL/GenBank/DDBJ databases">
        <title>Genomic investigation of the strawberry pathogen Phytophthora fragariae indicates pathogenicity is determined by transcriptional variation in three key races.</title>
        <authorList>
            <person name="Adams T.M."/>
            <person name="Armitage A.D."/>
            <person name="Sobczyk M.K."/>
            <person name="Bates H.J."/>
            <person name="Dunwell J.M."/>
            <person name="Nellist C.F."/>
            <person name="Harrison R.J."/>
        </authorList>
    </citation>
    <scope>NUCLEOTIDE SEQUENCE [LARGE SCALE GENOMIC DNA]</scope>
    <source>
        <strain evidence="3 5">SCRP249</strain>
        <strain evidence="4 6">SCRP324</strain>
    </source>
</reference>
<evidence type="ECO:0008006" key="7">
    <source>
        <dbReference type="Google" id="ProtNLM"/>
    </source>
</evidence>
<dbReference type="OrthoDB" id="141836at2759"/>
<dbReference type="EMBL" id="QXFV01001070">
    <property type="protein sequence ID" value="KAE9016171.1"/>
    <property type="molecule type" value="Genomic_DNA"/>
</dbReference>
<dbReference type="Proteomes" id="UP000429607">
    <property type="component" value="Unassembled WGS sequence"/>
</dbReference>
<name>A0A6A3L9T5_9STRA</name>
<evidence type="ECO:0000256" key="2">
    <source>
        <dbReference type="SAM" id="MobiDB-lite"/>
    </source>
</evidence>